<keyword evidence="1" id="KW-0547">Nucleotide-binding</keyword>
<keyword evidence="3" id="KW-0067">ATP-binding</keyword>
<dbReference type="InterPro" id="IPR050628">
    <property type="entry name" value="SNF2_RAD54_helicase_TF"/>
</dbReference>
<dbReference type="Proteomes" id="UP000250140">
    <property type="component" value="Unassembled WGS sequence"/>
</dbReference>
<dbReference type="GO" id="GO:0005524">
    <property type="term" value="F:ATP binding"/>
    <property type="evidence" value="ECO:0007669"/>
    <property type="project" value="UniProtKB-KW"/>
</dbReference>
<keyword evidence="2 5" id="KW-0378">Hydrolase</keyword>
<gene>
    <name evidence="5" type="ORF">AOQ84DRAFT_248636</name>
</gene>
<dbReference type="InterPro" id="IPR027417">
    <property type="entry name" value="P-loop_NTPase"/>
</dbReference>
<dbReference type="PANTHER" id="PTHR45626:SF22">
    <property type="entry name" value="DNA REPAIR PROTEIN RAD5"/>
    <property type="match status" value="1"/>
</dbReference>
<dbReference type="SUPFAM" id="SSF52540">
    <property type="entry name" value="P-loop containing nucleoside triphosphate hydrolases"/>
    <property type="match status" value="1"/>
</dbReference>
<keyword evidence="6" id="KW-1185">Reference proteome</keyword>
<dbReference type="EMBL" id="KV749450">
    <property type="protein sequence ID" value="OCL09416.1"/>
    <property type="molecule type" value="Genomic_DNA"/>
</dbReference>
<dbReference type="PROSITE" id="PS51194">
    <property type="entry name" value="HELICASE_CTER"/>
    <property type="match status" value="1"/>
</dbReference>
<dbReference type="GO" id="GO:0008094">
    <property type="term" value="F:ATP-dependent activity, acting on DNA"/>
    <property type="evidence" value="ECO:0007669"/>
    <property type="project" value="TreeGrafter"/>
</dbReference>
<dbReference type="GO" id="GO:0016787">
    <property type="term" value="F:hydrolase activity"/>
    <property type="evidence" value="ECO:0007669"/>
    <property type="project" value="UniProtKB-KW"/>
</dbReference>
<dbReference type="SMART" id="SM00490">
    <property type="entry name" value="HELICc"/>
    <property type="match status" value="1"/>
</dbReference>
<dbReference type="AlphaFoldDB" id="A0A8E2F3G1"/>
<feature type="domain" description="Helicase C-terminal" evidence="4">
    <location>
        <begin position="1"/>
        <end position="138"/>
    </location>
</feature>
<reference evidence="5 6" key="1">
    <citation type="journal article" date="2016" name="Nat. Commun.">
        <title>Ectomycorrhizal ecology is imprinted in the genome of the dominant symbiotic fungus Cenococcum geophilum.</title>
        <authorList>
            <consortium name="DOE Joint Genome Institute"/>
            <person name="Peter M."/>
            <person name="Kohler A."/>
            <person name="Ohm R.A."/>
            <person name="Kuo A."/>
            <person name="Krutzmann J."/>
            <person name="Morin E."/>
            <person name="Arend M."/>
            <person name="Barry K.W."/>
            <person name="Binder M."/>
            <person name="Choi C."/>
            <person name="Clum A."/>
            <person name="Copeland A."/>
            <person name="Grisel N."/>
            <person name="Haridas S."/>
            <person name="Kipfer T."/>
            <person name="LaButti K."/>
            <person name="Lindquist E."/>
            <person name="Lipzen A."/>
            <person name="Maire R."/>
            <person name="Meier B."/>
            <person name="Mihaltcheva S."/>
            <person name="Molinier V."/>
            <person name="Murat C."/>
            <person name="Poggeler S."/>
            <person name="Quandt C.A."/>
            <person name="Sperisen C."/>
            <person name="Tritt A."/>
            <person name="Tisserant E."/>
            <person name="Crous P.W."/>
            <person name="Henrissat B."/>
            <person name="Nehls U."/>
            <person name="Egli S."/>
            <person name="Spatafora J.W."/>
            <person name="Grigoriev I.V."/>
            <person name="Martin F.M."/>
        </authorList>
    </citation>
    <scope>NUCLEOTIDE SEQUENCE [LARGE SCALE GENOMIC DNA]</scope>
    <source>
        <strain evidence="5 6">CBS 207.34</strain>
    </source>
</reference>
<protein>
    <submittedName>
        <fullName evidence="5">P-loop containing nucleoside triphosphate hydrolase protein</fullName>
    </submittedName>
</protein>
<evidence type="ECO:0000256" key="2">
    <source>
        <dbReference type="ARBA" id="ARBA00022801"/>
    </source>
</evidence>
<dbReference type="Pfam" id="PF00271">
    <property type="entry name" value="Helicase_C"/>
    <property type="match status" value="1"/>
</dbReference>
<evidence type="ECO:0000259" key="4">
    <source>
        <dbReference type="PROSITE" id="PS51194"/>
    </source>
</evidence>
<proteinExistence type="predicted"/>
<evidence type="ECO:0000313" key="5">
    <source>
        <dbReference type="EMBL" id="OCL09416.1"/>
    </source>
</evidence>
<accession>A0A8E2F3G1</accession>
<feature type="non-terminal residue" evidence="5">
    <location>
        <position position="1"/>
    </location>
</feature>
<dbReference type="GO" id="GO:0005634">
    <property type="term" value="C:nucleus"/>
    <property type="evidence" value="ECO:0007669"/>
    <property type="project" value="TreeGrafter"/>
</dbReference>
<dbReference type="GO" id="GO:0006281">
    <property type="term" value="P:DNA repair"/>
    <property type="evidence" value="ECO:0007669"/>
    <property type="project" value="TreeGrafter"/>
</dbReference>
<dbReference type="CDD" id="cd18793">
    <property type="entry name" value="SF2_C_SNF"/>
    <property type="match status" value="1"/>
</dbReference>
<evidence type="ECO:0000313" key="6">
    <source>
        <dbReference type="Proteomes" id="UP000250140"/>
    </source>
</evidence>
<name>A0A8E2F3G1_9PEZI</name>
<dbReference type="InterPro" id="IPR001650">
    <property type="entry name" value="Helicase_C-like"/>
</dbReference>
<dbReference type="Gene3D" id="3.40.50.300">
    <property type="entry name" value="P-loop containing nucleotide triphosphate hydrolases"/>
    <property type="match status" value="1"/>
</dbReference>
<feature type="non-terminal residue" evidence="5">
    <location>
        <position position="138"/>
    </location>
</feature>
<evidence type="ECO:0000256" key="1">
    <source>
        <dbReference type="ARBA" id="ARBA00022741"/>
    </source>
</evidence>
<organism evidence="5 6">
    <name type="scientific">Glonium stellatum</name>
    <dbReference type="NCBI Taxonomy" id="574774"/>
    <lineage>
        <taxon>Eukaryota</taxon>
        <taxon>Fungi</taxon>
        <taxon>Dikarya</taxon>
        <taxon>Ascomycota</taxon>
        <taxon>Pezizomycotina</taxon>
        <taxon>Dothideomycetes</taxon>
        <taxon>Pleosporomycetidae</taxon>
        <taxon>Gloniales</taxon>
        <taxon>Gloniaceae</taxon>
        <taxon>Glonium</taxon>
    </lineage>
</organism>
<sequence>NISIIFSFWKKTLQIISMLLSSQNIRFVQLDGSVPLSDRRERLSAFQKDKQISVLLMTLGTGAVGLNLTVATRIHIVEPQWNPSIESQAIGRAIRLGQQKQVTVIRYVMQNTVEQIIQSRQTLKLQLAELGFEAADEE</sequence>
<dbReference type="InterPro" id="IPR049730">
    <property type="entry name" value="SNF2/RAD54-like_C"/>
</dbReference>
<dbReference type="OrthoDB" id="448448at2759"/>
<evidence type="ECO:0000256" key="3">
    <source>
        <dbReference type="ARBA" id="ARBA00022840"/>
    </source>
</evidence>
<dbReference type="PANTHER" id="PTHR45626">
    <property type="entry name" value="TRANSCRIPTION TERMINATION FACTOR 2-RELATED"/>
    <property type="match status" value="1"/>
</dbReference>